<keyword evidence="1" id="KW-0472">Membrane</keyword>
<dbReference type="AlphaFoldDB" id="A0A1I1HWC2"/>
<dbReference type="Pfam" id="PF26273">
    <property type="entry name" value="Gly_zipper"/>
    <property type="match status" value="1"/>
</dbReference>
<feature type="domain" description="Glycine zipper-like" evidence="2">
    <location>
        <begin position="98"/>
        <end position="137"/>
    </location>
</feature>
<dbReference type="EMBL" id="FOKV01000003">
    <property type="protein sequence ID" value="SFC28141.1"/>
    <property type="molecule type" value="Genomic_DNA"/>
</dbReference>
<proteinExistence type="predicted"/>
<keyword evidence="1" id="KW-1133">Transmembrane helix</keyword>
<keyword evidence="4" id="KW-1185">Reference proteome</keyword>
<dbReference type="Proteomes" id="UP000199438">
    <property type="component" value="Unassembled WGS sequence"/>
</dbReference>
<sequence length="150" mass="16877">MELKSTAPRADIGQNKKAYKSFSQFMGFLDALKQQDLTDEVIEKLNPEIDKINEAPLKKLNTQIKRSQLKMLQIVEKEQKLVPKNYYTKTWMPLGMSAFGIPLGVAFGFAFDNMAFLGIGLPIGLCIGMLVGAQMDKKAEKEGRQMNIEM</sequence>
<name>A0A1I1HWC2_9FLAO</name>
<accession>A0A1I1HWC2</accession>
<dbReference type="STRING" id="1334022.SAMN04487907_103196"/>
<keyword evidence="1" id="KW-0812">Transmembrane</keyword>
<organism evidence="3 4">
    <name type="scientific">Zunongwangia mangrovi</name>
    <dbReference type="NCBI Taxonomy" id="1334022"/>
    <lineage>
        <taxon>Bacteria</taxon>
        <taxon>Pseudomonadati</taxon>
        <taxon>Bacteroidota</taxon>
        <taxon>Flavobacteriia</taxon>
        <taxon>Flavobacteriales</taxon>
        <taxon>Flavobacteriaceae</taxon>
        <taxon>Zunongwangia</taxon>
    </lineage>
</organism>
<evidence type="ECO:0000256" key="1">
    <source>
        <dbReference type="SAM" id="Phobius"/>
    </source>
</evidence>
<protein>
    <recommendedName>
        <fullName evidence="2">Glycine zipper-like domain-containing protein</fullName>
    </recommendedName>
</protein>
<evidence type="ECO:0000313" key="3">
    <source>
        <dbReference type="EMBL" id="SFC28141.1"/>
    </source>
</evidence>
<dbReference type="RefSeq" id="WP_092541927.1">
    <property type="nucleotide sequence ID" value="NZ_FOKV01000003.1"/>
</dbReference>
<evidence type="ECO:0000313" key="4">
    <source>
        <dbReference type="Proteomes" id="UP000199438"/>
    </source>
</evidence>
<dbReference type="OrthoDB" id="769130at2"/>
<evidence type="ECO:0000259" key="2">
    <source>
        <dbReference type="Pfam" id="PF26273"/>
    </source>
</evidence>
<feature type="transmembrane region" description="Helical" evidence="1">
    <location>
        <begin position="115"/>
        <end position="135"/>
    </location>
</feature>
<gene>
    <name evidence="3" type="ORF">SAMN04487907_103196</name>
</gene>
<feature type="transmembrane region" description="Helical" evidence="1">
    <location>
        <begin position="90"/>
        <end position="109"/>
    </location>
</feature>
<dbReference type="InterPro" id="IPR058598">
    <property type="entry name" value="Gly_zipper-like_dom"/>
</dbReference>
<reference evidence="4" key="1">
    <citation type="submission" date="2016-10" db="EMBL/GenBank/DDBJ databases">
        <authorList>
            <person name="Varghese N."/>
            <person name="Submissions S."/>
        </authorList>
    </citation>
    <scope>NUCLEOTIDE SEQUENCE [LARGE SCALE GENOMIC DNA]</scope>
    <source>
        <strain evidence="4">DSM 24499</strain>
    </source>
</reference>